<dbReference type="EMBL" id="VWSH01000004">
    <property type="protein sequence ID" value="KAA5532299.1"/>
    <property type="molecule type" value="Genomic_DNA"/>
</dbReference>
<organism evidence="15 16">
    <name type="scientific">Taibaiella lutea</name>
    <dbReference type="NCBI Taxonomy" id="2608001"/>
    <lineage>
        <taxon>Bacteria</taxon>
        <taxon>Pseudomonadati</taxon>
        <taxon>Bacteroidota</taxon>
        <taxon>Chitinophagia</taxon>
        <taxon>Chitinophagales</taxon>
        <taxon>Chitinophagaceae</taxon>
        <taxon>Taibaiella</taxon>
    </lineage>
</organism>
<evidence type="ECO:0000259" key="14">
    <source>
        <dbReference type="PROSITE" id="PS50160"/>
    </source>
</evidence>
<dbReference type="GO" id="GO:0046872">
    <property type="term" value="F:metal ion binding"/>
    <property type="evidence" value="ECO:0007669"/>
    <property type="project" value="UniProtKB-KW"/>
</dbReference>
<dbReference type="InterPro" id="IPR012340">
    <property type="entry name" value="NA-bd_OB-fold"/>
</dbReference>
<dbReference type="GO" id="GO:0006310">
    <property type="term" value="P:DNA recombination"/>
    <property type="evidence" value="ECO:0007669"/>
    <property type="project" value="UniProtKB-KW"/>
</dbReference>
<dbReference type="GO" id="GO:0051301">
    <property type="term" value="P:cell division"/>
    <property type="evidence" value="ECO:0007669"/>
    <property type="project" value="UniProtKB-KW"/>
</dbReference>
<dbReference type="SUPFAM" id="SSF56091">
    <property type="entry name" value="DNA ligase/mRNA capping enzyme, catalytic domain"/>
    <property type="match status" value="1"/>
</dbReference>
<keyword evidence="3" id="KW-0132">Cell division</keyword>
<dbReference type="InterPro" id="IPR016059">
    <property type="entry name" value="DNA_ligase_ATP-dep_CS"/>
</dbReference>
<dbReference type="PANTHER" id="PTHR45674:SF13">
    <property type="entry name" value="DNA LIGASE-RELATED"/>
    <property type="match status" value="1"/>
</dbReference>
<keyword evidence="9" id="KW-0460">Magnesium</keyword>
<dbReference type="InterPro" id="IPR012310">
    <property type="entry name" value="DNA_ligase_ATP-dep_cent"/>
</dbReference>
<dbReference type="GO" id="GO:0005524">
    <property type="term" value="F:ATP binding"/>
    <property type="evidence" value="ECO:0007669"/>
    <property type="project" value="UniProtKB-KW"/>
</dbReference>
<keyword evidence="16" id="KW-1185">Reference proteome</keyword>
<sequence>MKAFAALFTEIEQTTKTNAKVDALVRYFASAEEQDILWCVSILIGKTLKRNIKTTDLKMWAAELAALPFWLFEESYHIVGDLAETITLVLPEPDTEKDYGLSETINFLQLIATYTEEQKKEAIIERWAHMQYAERFVFNKLITGNFRMGVSKQLIIKALAIHFSKEESLIAHKLMGQWNPWEISLDELLLDESVTAKGYQPYPFFLAYQLENPPETLGDISEWQIEEKLDGIRGQIIVRDKTLFVWSRGEELMTDKFPEFAALKDILPDGTVLDGEVIPWKEGKPLPFAIMQTRIGRKSITSKTLQAAPLVMVCYDLLESEGEDIRQKPLSYRRAALEKLLAEVGTDANLVLSLKLQCEDWEAVSMVRDKARNGNYEGVMLKRLDSVYETGRRRGNWWKWKVDPLTVDGVLIYAQQGHGRRANLFTDYTFAVWDNDVLVPFAKAYSGLTDKEILEVDNWIKKHTIDKFGPVRSVETALVFELAFEGINHSGRHKSGVALRFPRILRWRKDKTPAEANTKQDLLQLINAQDS</sequence>
<dbReference type="InterPro" id="IPR012308">
    <property type="entry name" value="DNA_ligase_ATP-dep_N"/>
</dbReference>
<feature type="domain" description="ATP-dependent DNA ligase family profile" evidence="14">
    <location>
        <begin position="303"/>
        <end position="434"/>
    </location>
</feature>
<gene>
    <name evidence="15" type="ORF">F0919_16015</name>
</gene>
<evidence type="ECO:0000256" key="8">
    <source>
        <dbReference type="ARBA" id="ARBA00022840"/>
    </source>
</evidence>
<dbReference type="Pfam" id="PF04675">
    <property type="entry name" value="DNA_ligase_A_N"/>
    <property type="match status" value="1"/>
</dbReference>
<dbReference type="GO" id="GO:0006281">
    <property type="term" value="P:DNA repair"/>
    <property type="evidence" value="ECO:0007669"/>
    <property type="project" value="UniProtKB-KW"/>
</dbReference>
<protein>
    <recommendedName>
        <fullName evidence="1">DNA ligase (ATP)</fullName>
        <ecNumber evidence="1">6.5.1.1</ecNumber>
    </recommendedName>
</protein>
<evidence type="ECO:0000256" key="7">
    <source>
        <dbReference type="ARBA" id="ARBA00022763"/>
    </source>
</evidence>
<dbReference type="SUPFAM" id="SSF50249">
    <property type="entry name" value="Nucleic acid-binding proteins"/>
    <property type="match status" value="1"/>
</dbReference>
<dbReference type="Gene3D" id="1.10.3260.10">
    <property type="entry name" value="DNA ligase, ATP-dependent, N-terminal domain"/>
    <property type="match status" value="1"/>
</dbReference>
<dbReference type="Proteomes" id="UP000323632">
    <property type="component" value="Unassembled WGS sequence"/>
</dbReference>
<dbReference type="PANTHER" id="PTHR45674">
    <property type="entry name" value="DNA LIGASE 1/3 FAMILY MEMBER"/>
    <property type="match status" value="1"/>
</dbReference>
<comment type="caution">
    <text evidence="15">The sequence shown here is derived from an EMBL/GenBank/DDBJ whole genome shotgun (WGS) entry which is preliminary data.</text>
</comment>
<evidence type="ECO:0000313" key="15">
    <source>
        <dbReference type="EMBL" id="KAA5532299.1"/>
    </source>
</evidence>
<evidence type="ECO:0000256" key="2">
    <source>
        <dbReference type="ARBA" id="ARBA00022598"/>
    </source>
</evidence>
<dbReference type="Gene3D" id="2.40.50.140">
    <property type="entry name" value="Nucleic acid-binding proteins"/>
    <property type="match status" value="1"/>
</dbReference>
<dbReference type="InterPro" id="IPR036599">
    <property type="entry name" value="DNA_ligase_N_sf"/>
</dbReference>
<keyword evidence="5" id="KW-0479">Metal-binding</keyword>
<evidence type="ECO:0000256" key="13">
    <source>
        <dbReference type="ARBA" id="ARBA00034003"/>
    </source>
</evidence>
<dbReference type="GO" id="GO:0006260">
    <property type="term" value="P:DNA replication"/>
    <property type="evidence" value="ECO:0007669"/>
    <property type="project" value="UniProtKB-KW"/>
</dbReference>
<dbReference type="InterPro" id="IPR050191">
    <property type="entry name" value="ATP-dep_DNA_ligase"/>
</dbReference>
<name>A0A5M6CGQ3_9BACT</name>
<dbReference type="InterPro" id="IPR026333">
    <property type="entry name" value="ATP_dep_DNA_lig_pp_1105_fam"/>
</dbReference>
<proteinExistence type="predicted"/>
<keyword evidence="6" id="KW-0547">Nucleotide-binding</keyword>
<keyword evidence="12" id="KW-0131">Cell cycle</keyword>
<keyword evidence="8" id="KW-0067">ATP-binding</keyword>
<dbReference type="SUPFAM" id="SSF117018">
    <property type="entry name" value="ATP-dependent DNA ligase DNA-binding domain"/>
    <property type="match status" value="1"/>
</dbReference>
<dbReference type="CDD" id="cd07897">
    <property type="entry name" value="Adenylation_DNA_ligase_Bac1"/>
    <property type="match status" value="1"/>
</dbReference>
<evidence type="ECO:0000256" key="12">
    <source>
        <dbReference type="ARBA" id="ARBA00023306"/>
    </source>
</evidence>
<dbReference type="GO" id="GO:0003910">
    <property type="term" value="F:DNA ligase (ATP) activity"/>
    <property type="evidence" value="ECO:0007669"/>
    <property type="project" value="UniProtKB-EC"/>
</dbReference>
<evidence type="ECO:0000256" key="4">
    <source>
        <dbReference type="ARBA" id="ARBA00022705"/>
    </source>
</evidence>
<dbReference type="Gene3D" id="3.30.470.30">
    <property type="entry name" value="DNA ligase/mRNA capping enzyme"/>
    <property type="match status" value="1"/>
</dbReference>
<keyword evidence="4" id="KW-0235">DNA replication</keyword>
<keyword evidence="2 15" id="KW-0436">Ligase</keyword>
<dbReference type="NCBIfam" id="TIGR04120">
    <property type="entry name" value="DNA_lig_bact"/>
    <property type="match status" value="1"/>
</dbReference>
<dbReference type="NCBIfam" id="NF006701">
    <property type="entry name" value="PRK09247.1"/>
    <property type="match status" value="1"/>
</dbReference>
<evidence type="ECO:0000256" key="1">
    <source>
        <dbReference type="ARBA" id="ARBA00012727"/>
    </source>
</evidence>
<dbReference type="Pfam" id="PF01068">
    <property type="entry name" value="DNA_ligase_A_M"/>
    <property type="match status" value="1"/>
</dbReference>
<reference evidence="15 16" key="1">
    <citation type="submission" date="2019-09" db="EMBL/GenBank/DDBJ databases">
        <title>Genome sequence and assembly of Taibaiella sp.</title>
        <authorList>
            <person name="Chhetri G."/>
        </authorList>
    </citation>
    <scope>NUCLEOTIDE SEQUENCE [LARGE SCALE GENOMIC DNA]</scope>
    <source>
        <strain evidence="15 16">KVB11</strain>
    </source>
</reference>
<dbReference type="CDD" id="cd07972">
    <property type="entry name" value="OBF_DNA_ligase_Arch_LigB"/>
    <property type="match status" value="1"/>
</dbReference>
<dbReference type="AlphaFoldDB" id="A0A5M6CGQ3"/>
<keyword evidence="10" id="KW-0233">DNA recombination</keyword>
<dbReference type="InterPro" id="IPR012309">
    <property type="entry name" value="DNA_ligase_ATP-dep_C"/>
</dbReference>
<accession>A0A5M6CGQ3</accession>
<dbReference type="GO" id="GO:0003677">
    <property type="term" value="F:DNA binding"/>
    <property type="evidence" value="ECO:0007669"/>
    <property type="project" value="InterPro"/>
</dbReference>
<dbReference type="RefSeq" id="WP_150033802.1">
    <property type="nucleotide sequence ID" value="NZ_VWSH01000004.1"/>
</dbReference>
<evidence type="ECO:0000256" key="9">
    <source>
        <dbReference type="ARBA" id="ARBA00022842"/>
    </source>
</evidence>
<dbReference type="PROSITE" id="PS00697">
    <property type="entry name" value="DNA_LIGASE_A1"/>
    <property type="match status" value="1"/>
</dbReference>
<dbReference type="EC" id="6.5.1.1" evidence="1"/>
<evidence type="ECO:0000313" key="16">
    <source>
        <dbReference type="Proteomes" id="UP000323632"/>
    </source>
</evidence>
<evidence type="ECO:0000256" key="3">
    <source>
        <dbReference type="ARBA" id="ARBA00022618"/>
    </source>
</evidence>
<evidence type="ECO:0000256" key="10">
    <source>
        <dbReference type="ARBA" id="ARBA00023172"/>
    </source>
</evidence>
<evidence type="ECO:0000256" key="6">
    <source>
        <dbReference type="ARBA" id="ARBA00022741"/>
    </source>
</evidence>
<keyword evidence="11" id="KW-0234">DNA repair</keyword>
<evidence type="ECO:0000256" key="5">
    <source>
        <dbReference type="ARBA" id="ARBA00022723"/>
    </source>
</evidence>
<dbReference type="PROSITE" id="PS50160">
    <property type="entry name" value="DNA_LIGASE_A3"/>
    <property type="match status" value="1"/>
</dbReference>
<comment type="catalytic activity">
    <reaction evidence="13">
        <text>ATP + (deoxyribonucleotide)n-3'-hydroxyl + 5'-phospho-(deoxyribonucleotide)m = (deoxyribonucleotide)n+m + AMP + diphosphate.</text>
        <dbReference type="EC" id="6.5.1.1"/>
    </reaction>
</comment>
<keyword evidence="7" id="KW-0227">DNA damage</keyword>
<evidence type="ECO:0000256" key="11">
    <source>
        <dbReference type="ARBA" id="ARBA00023204"/>
    </source>
</evidence>
<dbReference type="Pfam" id="PF04679">
    <property type="entry name" value="DNA_ligase_A_C"/>
    <property type="match status" value="1"/>
</dbReference>